<dbReference type="PANTHER" id="PTHR45786:SF74">
    <property type="entry name" value="ATP-DEPENDENT DNA HELICASE"/>
    <property type="match status" value="1"/>
</dbReference>
<feature type="compositionally biased region" description="Basic and acidic residues" evidence="1">
    <location>
        <begin position="128"/>
        <end position="166"/>
    </location>
</feature>
<dbReference type="EMBL" id="VJMI01020686">
    <property type="protein sequence ID" value="KAF0703591.1"/>
    <property type="molecule type" value="Genomic_DNA"/>
</dbReference>
<feature type="compositionally biased region" description="Basic and acidic residues" evidence="1">
    <location>
        <begin position="64"/>
        <end position="76"/>
    </location>
</feature>
<reference evidence="2 3" key="1">
    <citation type="submission" date="2019-06" db="EMBL/GenBank/DDBJ databases">
        <title>Genomics analysis of Aphanomyces spp. identifies a new class of oomycete effector associated with host adaptation.</title>
        <authorList>
            <person name="Gaulin E."/>
        </authorList>
    </citation>
    <scope>NUCLEOTIDE SEQUENCE [LARGE SCALE GENOMIC DNA]</scope>
    <source>
        <strain evidence="2 3">E</strain>
    </source>
</reference>
<comment type="caution">
    <text evidence="2">The sequence shown here is derived from an EMBL/GenBank/DDBJ whole genome shotgun (WGS) entry which is preliminary data.</text>
</comment>
<name>A0A6A4Z2S5_APHAT</name>
<gene>
    <name evidence="2" type="ORF">AaE_015301</name>
</gene>
<evidence type="ECO:0008006" key="4">
    <source>
        <dbReference type="Google" id="ProtNLM"/>
    </source>
</evidence>
<organism evidence="2 3">
    <name type="scientific">Aphanomyces astaci</name>
    <name type="common">Crayfish plague agent</name>
    <dbReference type="NCBI Taxonomy" id="112090"/>
    <lineage>
        <taxon>Eukaryota</taxon>
        <taxon>Sar</taxon>
        <taxon>Stramenopiles</taxon>
        <taxon>Oomycota</taxon>
        <taxon>Saprolegniomycetes</taxon>
        <taxon>Saprolegniales</taxon>
        <taxon>Verrucalvaceae</taxon>
        <taxon>Aphanomyces</taxon>
    </lineage>
</organism>
<feature type="compositionally biased region" description="Basic and acidic residues" evidence="1">
    <location>
        <begin position="13"/>
        <end position="43"/>
    </location>
</feature>
<evidence type="ECO:0000256" key="1">
    <source>
        <dbReference type="SAM" id="MobiDB-lite"/>
    </source>
</evidence>
<sequence length="428" mass="49815">KNPINMSVNPTESESRQRNRERAAARRAAETDQQAEARREQNRVRAAARRASERAQRFQLNREQGMDSDRRRRALDAQRQARARVAETPEASQQRRDMDAQRQARAREQESADESQQRRNMDAQRQARVREQESAEESQQRRDMDAQRQVVARREESVEEADRRRNANAERMAAARFRKIEHFVRAGLNYTPDVDYATSIAVTVGDMDVKCRYCDALKFKGKAIGMCCIGGKVHLERLPQPPPFLEMLLFTQSDISKMFWKYIRKYNSMFQMTSFGADTIDLGQGFMPTCRIQGQVYHRIGSLLPQVGQEAKYLQIYFTDNKDEEIERRMNALGMDQTHREIVVELQNMLDERNHLVRQFKSKFRALEPSHRLRICADKTPPNEHDRRYNAPITSEVAIILAGDTTSNRDIVIEQRDGRLKRIAETNP</sequence>
<feature type="region of interest" description="Disordered" evidence="1">
    <location>
        <begin position="1"/>
        <end position="166"/>
    </location>
</feature>
<dbReference type="AlphaFoldDB" id="A0A6A4Z2S5"/>
<feature type="compositionally biased region" description="Basic and acidic residues" evidence="1">
    <location>
        <begin position="93"/>
        <end position="122"/>
    </location>
</feature>
<feature type="non-terminal residue" evidence="2">
    <location>
        <position position="428"/>
    </location>
</feature>
<evidence type="ECO:0000313" key="3">
    <source>
        <dbReference type="Proteomes" id="UP000469452"/>
    </source>
</evidence>
<dbReference type="Proteomes" id="UP000469452">
    <property type="component" value="Unassembled WGS sequence"/>
</dbReference>
<evidence type="ECO:0000313" key="2">
    <source>
        <dbReference type="EMBL" id="KAF0703591.1"/>
    </source>
</evidence>
<protein>
    <recommendedName>
        <fullName evidence="4">Helitron helicase-like domain-containing protein</fullName>
    </recommendedName>
</protein>
<accession>A0A6A4Z2S5</accession>
<feature type="compositionally biased region" description="Polar residues" evidence="1">
    <location>
        <begin position="1"/>
        <end position="12"/>
    </location>
</feature>
<feature type="non-terminal residue" evidence="2">
    <location>
        <position position="1"/>
    </location>
</feature>
<dbReference type="PANTHER" id="PTHR45786">
    <property type="entry name" value="DNA BINDING PROTEIN-LIKE"/>
    <property type="match status" value="1"/>
</dbReference>
<proteinExistence type="predicted"/>